<dbReference type="PANTHER" id="PTHR35546">
    <property type="entry name" value="F-BOX PROTEIN INTERACTION DOMAIN PROTEIN-RELATED"/>
    <property type="match status" value="1"/>
</dbReference>
<accession>A0AAV1S2P2</accession>
<dbReference type="EMBL" id="CAWUPB010001168">
    <property type="protein sequence ID" value="CAK7345664.1"/>
    <property type="molecule type" value="Genomic_DNA"/>
</dbReference>
<keyword evidence="2" id="KW-1185">Reference proteome</keyword>
<evidence type="ECO:0008006" key="3">
    <source>
        <dbReference type="Google" id="ProtNLM"/>
    </source>
</evidence>
<protein>
    <recommendedName>
        <fullName evidence="3">F-box associated domain-containing protein</fullName>
    </recommendedName>
</protein>
<proteinExistence type="predicted"/>
<reference evidence="1 2" key="1">
    <citation type="submission" date="2024-01" db="EMBL/GenBank/DDBJ databases">
        <authorList>
            <person name="Waweru B."/>
        </authorList>
    </citation>
    <scope>NUCLEOTIDE SEQUENCE [LARGE SCALE GENOMIC DNA]</scope>
</reference>
<organism evidence="1 2">
    <name type="scientific">Dovyalis caffra</name>
    <dbReference type="NCBI Taxonomy" id="77055"/>
    <lineage>
        <taxon>Eukaryota</taxon>
        <taxon>Viridiplantae</taxon>
        <taxon>Streptophyta</taxon>
        <taxon>Embryophyta</taxon>
        <taxon>Tracheophyta</taxon>
        <taxon>Spermatophyta</taxon>
        <taxon>Magnoliopsida</taxon>
        <taxon>eudicotyledons</taxon>
        <taxon>Gunneridae</taxon>
        <taxon>Pentapetalae</taxon>
        <taxon>rosids</taxon>
        <taxon>fabids</taxon>
        <taxon>Malpighiales</taxon>
        <taxon>Salicaceae</taxon>
        <taxon>Flacourtieae</taxon>
        <taxon>Dovyalis</taxon>
    </lineage>
</organism>
<evidence type="ECO:0000313" key="2">
    <source>
        <dbReference type="Proteomes" id="UP001314170"/>
    </source>
</evidence>
<name>A0AAV1S2P2_9ROSI</name>
<gene>
    <name evidence="1" type="ORF">DCAF_LOCUS18348</name>
</gene>
<sequence length="204" mass="23142">MVSASSEGWIVAVSLAFDPSKSFHFKVICVWRLVDNENDHQDLAFLVPQTYQIGIYSSETASWGPSGDPFSASITTDFDNGVFWNVAIHWLCQERSCLYFDVDKECLRTMCGRPCLRSESMDRFRYFGECCGRLLLVEVDMLNDSVFHVLEVERDQYSRGWVTKYCISLDRIGVAFGRSIFSVVGADQEDGLALVIWGQQGPFL</sequence>
<dbReference type="Proteomes" id="UP001314170">
    <property type="component" value="Unassembled WGS sequence"/>
</dbReference>
<dbReference type="PANTHER" id="PTHR35546:SF115">
    <property type="entry name" value="F-BOX DOMAIN-CONTAINING PROTEIN"/>
    <property type="match status" value="1"/>
</dbReference>
<dbReference type="AlphaFoldDB" id="A0AAV1S2P2"/>
<comment type="caution">
    <text evidence="1">The sequence shown here is derived from an EMBL/GenBank/DDBJ whole genome shotgun (WGS) entry which is preliminary data.</text>
</comment>
<dbReference type="InterPro" id="IPR055290">
    <property type="entry name" value="At3g26010-like"/>
</dbReference>
<evidence type="ECO:0000313" key="1">
    <source>
        <dbReference type="EMBL" id="CAK7345664.1"/>
    </source>
</evidence>